<reference evidence="11 12" key="1">
    <citation type="submission" date="2018-02" db="EMBL/GenBank/DDBJ databases">
        <title>Genome sequencing of Solimonas sp. HR-BB.</title>
        <authorList>
            <person name="Lee Y."/>
            <person name="Jeon C.O."/>
        </authorList>
    </citation>
    <scope>NUCLEOTIDE SEQUENCE [LARGE SCALE GENOMIC DNA]</scope>
    <source>
        <strain evidence="11 12">HR-BB</strain>
    </source>
</reference>
<evidence type="ECO:0000256" key="5">
    <source>
        <dbReference type="ARBA" id="ARBA00022475"/>
    </source>
</evidence>
<dbReference type="Pfam" id="PF07690">
    <property type="entry name" value="MFS_1"/>
    <property type="match status" value="1"/>
</dbReference>
<dbReference type="InterPro" id="IPR011701">
    <property type="entry name" value="MFS"/>
</dbReference>
<dbReference type="EMBL" id="PSNW01000004">
    <property type="protein sequence ID" value="PPE74312.1"/>
    <property type="molecule type" value="Genomic_DNA"/>
</dbReference>
<keyword evidence="6 9" id="KW-0812">Transmembrane</keyword>
<feature type="transmembrane region" description="Helical" evidence="9">
    <location>
        <begin position="131"/>
        <end position="151"/>
    </location>
</feature>
<evidence type="ECO:0000313" key="12">
    <source>
        <dbReference type="Proteomes" id="UP000238220"/>
    </source>
</evidence>
<dbReference type="RefSeq" id="WP_104230200.1">
    <property type="nucleotide sequence ID" value="NZ_PSNW01000004.1"/>
</dbReference>
<keyword evidence="7 9" id="KW-1133">Transmembrane helix</keyword>
<dbReference type="OrthoDB" id="9764259at2"/>
<feature type="domain" description="Major facilitator superfamily (MFS) profile" evidence="10">
    <location>
        <begin position="8"/>
        <end position="385"/>
    </location>
</feature>
<evidence type="ECO:0000256" key="9">
    <source>
        <dbReference type="SAM" id="Phobius"/>
    </source>
</evidence>
<keyword evidence="8 9" id="KW-0472">Membrane</keyword>
<feature type="transmembrane region" description="Helical" evidence="9">
    <location>
        <begin position="295"/>
        <end position="311"/>
    </location>
</feature>
<feature type="transmembrane region" description="Helical" evidence="9">
    <location>
        <begin position="105"/>
        <end position="124"/>
    </location>
</feature>
<comment type="similarity">
    <text evidence="3">Belongs to the major facilitator superfamily. TCR/Tet family.</text>
</comment>
<evidence type="ECO:0000256" key="3">
    <source>
        <dbReference type="ARBA" id="ARBA00007520"/>
    </source>
</evidence>
<dbReference type="Gene3D" id="1.20.1250.20">
    <property type="entry name" value="MFS general substrate transporter like domains"/>
    <property type="match status" value="1"/>
</dbReference>
<dbReference type="GO" id="GO:0022857">
    <property type="term" value="F:transmembrane transporter activity"/>
    <property type="evidence" value="ECO:0007669"/>
    <property type="project" value="InterPro"/>
</dbReference>
<evidence type="ECO:0000256" key="2">
    <source>
        <dbReference type="ARBA" id="ARBA00004651"/>
    </source>
</evidence>
<keyword evidence="12" id="KW-1185">Reference proteome</keyword>
<dbReference type="GO" id="GO:0005886">
    <property type="term" value="C:plasma membrane"/>
    <property type="evidence" value="ECO:0007669"/>
    <property type="project" value="UniProtKB-SubCell"/>
</dbReference>
<feature type="transmembrane region" description="Helical" evidence="9">
    <location>
        <begin position="242"/>
        <end position="260"/>
    </location>
</feature>
<evidence type="ECO:0000256" key="6">
    <source>
        <dbReference type="ARBA" id="ARBA00022692"/>
    </source>
</evidence>
<evidence type="ECO:0000256" key="8">
    <source>
        <dbReference type="ARBA" id="ARBA00023136"/>
    </source>
</evidence>
<dbReference type="InterPro" id="IPR001958">
    <property type="entry name" value="Tet-R_TetA/multi-R_MdtG-like"/>
</dbReference>
<feature type="transmembrane region" description="Helical" evidence="9">
    <location>
        <begin position="163"/>
        <end position="184"/>
    </location>
</feature>
<dbReference type="PANTHER" id="PTHR23517">
    <property type="entry name" value="RESISTANCE PROTEIN MDTM, PUTATIVE-RELATED-RELATED"/>
    <property type="match status" value="1"/>
</dbReference>
<comment type="subcellular location">
    <subcellularLocation>
        <location evidence="2">Cell membrane</location>
        <topology evidence="2">Multi-pass membrane protein</topology>
    </subcellularLocation>
</comment>
<dbReference type="PROSITE" id="PS00216">
    <property type="entry name" value="SUGAR_TRANSPORT_1"/>
    <property type="match status" value="1"/>
</dbReference>
<feature type="transmembrane region" description="Helical" evidence="9">
    <location>
        <begin position="272"/>
        <end position="289"/>
    </location>
</feature>
<organism evidence="11 12">
    <name type="scientific">Solimonas fluminis</name>
    <dbReference type="NCBI Taxonomy" id="2086571"/>
    <lineage>
        <taxon>Bacteria</taxon>
        <taxon>Pseudomonadati</taxon>
        <taxon>Pseudomonadota</taxon>
        <taxon>Gammaproteobacteria</taxon>
        <taxon>Nevskiales</taxon>
        <taxon>Nevskiaceae</taxon>
        <taxon>Solimonas</taxon>
    </lineage>
</organism>
<evidence type="ECO:0000259" key="10">
    <source>
        <dbReference type="PROSITE" id="PS50850"/>
    </source>
</evidence>
<dbReference type="InterPro" id="IPR036259">
    <property type="entry name" value="MFS_trans_sf"/>
</dbReference>
<dbReference type="Proteomes" id="UP000238220">
    <property type="component" value="Unassembled WGS sequence"/>
</dbReference>
<evidence type="ECO:0000256" key="7">
    <source>
        <dbReference type="ARBA" id="ARBA00022989"/>
    </source>
</evidence>
<dbReference type="PRINTS" id="PR01035">
    <property type="entry name" value="TCRTETA"/>
</dbReference>
<proteinExistence type="inferred from homology"/>
<dbReference type="InterPro" id="IPR050171">
    <property type="entry name" value="MFS_Transporters"/>
</dbReference>
<comment type="function">
    <text evidence="1">Resistance to tetracycline by an active tetracycline efflux. This is an energy-dependent process that decreases the accumulation of the antibiotic in whole cells. This protein functions as a metal-tetracycline/H(+) antiporter.</text>
</comment>
<sequence>MNSLEWRAVIGLGAVYALRMIGMFMVMPVFALYAKDLPGPVAAWKIGLAMGAYGLMQACLQVPVGMASDRWGRKPLIVLGMLVFAAGSFIAGHSQDIHWITAGRVIQGAGAVSSAVAALLADVTREQVRTVAMAIVGVGMGVSFILAMVLGPVVSGWIGVDGIFTMTGVLALLAVPLVIWYVPAEPRRHAPAILSLRPVLADGQLLRMDGGILLLHACMTAVFVAAPFALEQTLGLPGEQHWKVYLPMLLLSILPVFPLVRWAEARGQARPVLLGSIGLLAASLALAGLLHGSGLGLLAALLLYFVAFNYLEGSLPSMISRMAPPEQKGAALGVYSTAQVLGGGIGGPLAGTVLGLWGVGGVLCLAAALPLLWLTFAVKLAPPPMAASRSLNSSN</sequence>
<evidence type="ECO:0000256" key="1">
    <source>
        <dbReference type="ARBA" id="ARBA00003279"/>
    </source>
</evidence>
<feature type="transmembrane region" description="Helical" evidence="9">
    <location>
        <begin position="46"/>
        <end position="64"/>
    </location>
</feature>
<comment type="caution">
    <text evidence="11">The sequence shown here is derived from an EMBL/GenBank/DDBJ whole genome shotgun (WGS) entry which is preliminary data.</text>
</comment>
<dbReference type="AlphaFoldDB" id="A0A2S5TH85"/>
<dbReference type="InterPro" id="IPR020846">
    <property type="entry name" value="MFS_dom"/>
</dbReference>
<evidence type="ECO:0000256" key="4">
    <source>
        <dbReference type="ARBA" id="ARBA00022448"/>
    </source>
</evidence>
<dbReference type="PROSITE" id="PS50850">
    <property type="entry name" value="MFS"/>
    <property type="match status" value="1"/>
</dbReference>
<dbReference type="InterPro" id="IPR005829">
    <property type="entry name" value="Sugar_transporter_CS"/>
</dbReference>
<feature type="transmembrane region" description="Helical" evidence="9">
    <location>
        <begin position="356"/>
        <end position="381"/>
    </location>
</feature>
<accession>A0A2S5TH85</accession>
<feature type="transmembrane region" description="Helical" evidence="9">
    <location>
        <begin position="205"/>
        <end position="230"/>
    </location>
</feature>
<keyword evidence="4" id="KW-0813">Transport</keyword>
<feature type="transmembrane region" description="Helical" evidence="9">
    <location>
        <begin position="332"/>
        <end position="350"/>
    </location>
</feature>
<protein>
    <submittedName>
        <fullName evidence="11">MFS transporter</fullName>
    </submittedName>
</protein>
<evidence type="ECO:0000313" key="11">
    <source>
        <dbReference type="EMBL" id="PPE74312.1"/>
    </source>
</evidence>
<dbReference type="SUPFAM" id="SSF103473">
    <property type="entry name" value="MFS general substrate transporter"/>
    <property type="match status" value="1"/>
</dbReference>
<dbReference type="PANTHER" id="PTHR23517:SF2">
    <property type="entry name" value="MULTIDRUG RESISTANCE PROTEIN MDTH"/>
    <property type="match status" value="1"/>
</dbReference>
<gene>
    <name evidence="11" type="ORF">C3942_09805</name>
</gene>
<feature type="transmembrane region" description="Helical" evidence="9">
    <location>
        <begin position="76"/>
        <end position="93"/>
    </location>
</feature>
<feature type="transmembrane region" description="Helical" evidence="9">
    <location>
        <begin position="12"/>
        <end position="34"/>
    </location>
</feature>
<name>A0A2S5TH85_9GAMM</name>
<keyword evidence="5" id="KW-1003">Cell membrane</keyword>